<keyword evidence="1" id="KW-0812">Transmembrane</keyword>
<organism evidence="2 3">
    <name type="scientific">Nonomuraea muscovyensis</name>
    <dbReference type="NCBI Taxonomy" id="1124761"/>
    <lineage>
        <taxon>Bacteria</taxon>
        <taxon>Bacillati</taxon>
        <taxon>Actinomycetota</taxon>
        <taxon>Actinomycetes</taxon>
        <taxon>Streptosporangiales</taxon>
        <taxon>Streptosporangiaceae</taxon>
        <taxon>Nonomuraea</taxon>
    </lineage>
</organism>
<keyword evidence="1" id="KW-0472">Membrane</keyword>
<gene>
    <name evidence="2" type="ORF">FHU36_008421</name>
</gene>
<comment type="caution">
    <text evidence="2">The sequence shown here is derived from an EMBL/GenBank/DDBJ whole genome shotgun (WGS) entry which is preliminary data.</text>
</comment>
<proteinExistence type="predicted"/>
<accession>A0A7X0CB27</accession>
<sequence>MIALVVFRVTAYLRSHRAFQALLPVLAVLAIVHGNSAPVGSEATALADSAVLVLPFLAWAARSVLDTEPDQQRVISATGAGGGAREVVAGLLAALTACVAFAALAFGWGLTLGLSALPSPAVTGAAATLHVLAALAGVVLGALTSRVIVPSPALSIMGLLAGYLAMLLVSASPLYWLTVPVTAWIKAATAGDLPARLPALATVSLVWCVAGLAAYAALRRTRP</sequence>
<evidence type="ECO:0000313" key="2">
    <source>
        <dbReference type="EMBL" id="MBB6351838.1"/>
    </source>
</evidence>
<protein>
    <submittedName>
        <fullName evidence="2">Uncharacterized protein</fullName>
    </submittedName>
</protein>
<keyword evidence="1" id="KW-1133">Transmembrane helix</keyword>
<feature type="transmembrane region" description="Helical" evidence="1">
    <location>
        <begin position="86"/>
        <end position="110"/>
    </location>
</feature>
<evidence type="ECO:0000256" key="1">
    <source>
        <dbReference type="SAM" id="Phobius"/>
    </source>
</evidence>
<dbReference type="Proteomes" id="UP000583800">
    <property type="component" value="Unassembled WGS sequence"/>
</dbReference>
<dbReference type="AlphaFoldDB" id="A0A7X0CB27"/>
<keyword evidence="3" id="KW-1185">Reference proteome</keyword>
<evidence type="ECO:0000313" key="3">
    <source>
        <dbReference type="Proteomes" id="UP000583800"/>
    </source>
</evidence>
<feature type="transmembrane region" description="Helical" evidence="1">
    <location>
        <begin position="122"/>
        <end position="144"/>
    </location>
</feature>
<dbReference type="RefSeq" id="WP_185089529.1">
    <property type="nucleotide sequence ID" value="NZ_JACHJB010000004.1"/>
</dbReference>
<name>A0A7X0CB27_9ACTN</name>
<reference evidence="2 3" key="1">
    <citation type="submission" date="2020-08" db="EMBL/GenBank/DDBJ databases">
        <title>Sequencing the genomes of 1000 actinobacteria strains.</title>
        <authorList>
            <person name="Klenk H.-P."/>
        </authorList>
    </citation>
    <scope>NUCLEOTIDE SEQUENCE [LARGE SCALE GENOMIC DNA]</scope>
    <source>
        <strain evidence="2 3">DSM 45913</strain>
    </source>
</reference>
<feature type="transmembrane region" description="Helical" evidence="1">
    <location>
        <begin position="197"/>
        <end position="218"/>
    </location>
</feature>
<feature type="transmembrane region" description="Helical" evidence="1">
    <location>
        <begin position="156"/>
        <end position="177"/>
    </location>
</feature>
<dbReference type="EMBL" id="JACHJB010000004">
    <property type="protein sequence ID" value="MBB6351838.1"/>
    <property type="molecule type" value="Genomic_DNA"/>
</dbReference>